<dbReference type="EMBL" id="CAKXAJ010025026">
    <property type="protein sequence ID" value="CAH2234061.1"/>
    <property type="molecule type" value="Genomic_DNA"/>
</dbReference>
<gene>
    <name evidence="1" type="primary">jg7702</name>
    <name evidence="1" type="ORF">PAEG_LOCUS11958</name>
</gene>
<name>A0A8S4RB55_9NEOP</name>
<comment type="caution">
    <text evidence="1">The sequence shown here is derived from an EMBL/GenBank/DDBJ whole genome shotgun (WGS) entry which is preliminary data.</text>
</comment>
<organism evidence="1 2">
    <name type="scientific">Pararge aegeria aegeria</name>
    <dbReference type="NCBI Taxonomy" id="348720"/>
    <lineage>
        <taxon>Eukaryota</taxon>
        <taxon>Metazoa</taxon>
        <taxon>Ecdysozoa</taxon>
        <taxon>Arthropoda</taxon>
        <taxon>Hexapoda</taxon>
        <taxon>Insecta</taxon>
        <taxon>Pterygota</taxon>
        <taxon>Neoptera</taxon>
        <taxon>Endopterygota</taxon>
        <taxon>Lepidoptera</taxon>
        <taxon>Glossata</taxon>
        <taxon>Ditrysia</taxon>
        <taxon>Papilionoidea</taxon>
        <taxon>Nymphalidae</taxon>
        <taxon>Satyrinae</taxon>
        <taxon>Satyrini</taxon>
        <taxon>Parargina</taxon>
        <taxon>Pararge</taxon>
    </lineage>
</organism>
<dbReference type="AlphaFoldDB" id="A0A8S4RB55"/>
<accession>A0A8S4RB55</accession>
<keyword evidence="2" id="KW-1185">Reference proteome</keyword>
<protein>
    <submittedName>
        <fullName evidence="1">Jg7702 protein</fullName>
    </submittedName>
</protein>
<evidence type="ECO:0000313" key="1">
    <source>
        <dbReference type="EMBL" id="CAH2234061.1"/>
    </source>
</evidence>
<reference evidence="1" key="1">
    <citation type="submission" date="2022-03" db="EMBL/GenBank/DDBJ databases">
        <authorList>
            <person name="Lindestad O."/>
        </authorList>
    </citation>
    <scope>NUCLEOTIDE SEQUENCE</scope>
</reference>
<dbReference type="Proteomes" id="UP000838756">
    <property type="component" value="Unassembled WGS sequence"/>
</dbReference>
<proteinExistence type="predicted"/>
<evidence type="ECO:0000313" key="2">
    <source>
        <dbReference type="Proteomes" id="UP000838756"/>
    </source>
</evidence>
<sequence length="129" mass="14165">MGTKNAGVGLWPFHGPSSRSAFCASYPNTQVHSANSSPRTATRGACVPSFIHDRITDTCNLATQVHNIAVIALFSESATIFNVQQDSVHPGSSFSQMFSWIICRRRYKHSTPKREEYVALAQSQPPHAC</sequence>